<sequence>MQSFSSIGPFLDMAAILASIIIVSSILMPFEVLVAFLISYSSIYSIYYISSQRSNNGGYYSFVGKSLGKSFGILTAILYVFYNSMVLPNISLFIANFISSATLNIGFSFPLQSDIYAIFFSFLTIITVSKGLKFSSFFTLALGILEICIMGFYVIFFTISGNGVVNIIQNPNLQSFFIGIMFGIVIFAGSGSSIFISENTNKATKTVPKAIIMSYTLSGIILVFAAFSMENFLGISGSILYATSGGTYILVRLMNYSIWLFIIFLS</sequence>
<evidence type="ECO:0000256" key="4">
    <source>
        <dbReference type="ARBA" id="ARBA00023136"/>
    </source>
</evidence>
<dbReference type="EMBL" id="AUZX01010677">
    <property type="protein sequence ID" value="EQD46640.1"/>
    <property type="molecule type" value="Genomic_DNA"/>
</dbReference>
<evidence type="ECO:0000256" key="3">
    <source>
        <dbReference type="ARBA" id="ARBA00022989"/>
    </source>
</evidence>
<comment type="caution">
    <text evidence="7">The sequence shown here is derived from an EMBL/GenBank/DDBJ whole genome shotgun (WGS) entry which is preliminary data.</text>
</comment>
<feature type="transmembrane region" description="Helical" evidence="5">
    <location>
        <begin position="176"/>
        <end position="195"/>
    </location>
</feature>
<organism evidence="7">
    <name type="scientific">mine drainage metagenome</name>
    <dbReference type="NCBI Taxonomy" id="410659"/>
    <lineage>
        <taxon>unclassified sequences</taxon>
        <taxon>metagenomes</taxon>
        <taxon>ecological metagenomes</taxon>
    </lineage>
</organism>
<dbReference type="PANTHER" id="PTHR42770:SF11">
    <property type="entry name" value="INNER MEMBRANE TRANSPORT PROTEIN YBAT"/>
    <property type="match status" value="1"/>
</dbReference>
<keyword evidence="4 5" id="KW-0472">Membrane</keyword>
<dbReference type="Gene3D" id="1.20.1740.10">
    <property type="entry name" value="Amino acid/polyamine transporter I"/>
    <property type="match status" value="1"/>
</dbReference>
<reference evidence="7" key="2">
    <citation type="journal article" date="2014" name="ISME J.">
        <title>Microbial stratification in low pH oxic and suboxic macroscopic growths along an acid mine drainage.</title>
        <authorList>
            <person name="Mendez-Garcia C."/>
            <person name="Mesa V."/>
            <person name="Sprenger R.R."/>
            <person name="Richter M."/>
            <person name="Diez M.S."/>
            <person name="Solano J."/>
            <person name="Bargiela R."/>
            <person name="Golyshina O.V."/>
            <person name="Manteca A."/>
            <person name="Ramos J.L."/>
            <person name="Gallego J.R."/>
            <person name="Llorente I."/>
            <person name="Martins Dos Santos V.A."/>
            <person name="Jensen O.N."/>
            <person name="Pelaez A.I."/>
            <person name="Sanchez J."/>
            <person name="Ferrer M."/>
        </authorList>
    </citation>
    <scope>NUCLEOTIDE SEQUENCE</scope>
</reference>
<reference evidence="7" key="1">
    <citation type="submission" date="2013-08" db="EMBL/GenBank/DDBJ databases">
        <authorList>
            <person name="Mendez C."/>
            <person name="Richter M."/>
            <person name="Ferrer M."/>
            <person name="Sanchez J."/>
        </authorList>
    </citation>
    <scope>NUCLEOTIDE SEQUENCE</scope>
</reference>
<dbReference type="Pfam" id="PF00324">
    <property type="entry name" value="AA_permease"/>
    <property type="match status" value="1"/>
</dbReference>
<feature type="transmembrane region" description="Helical" evidence="5">
    <location>
        <begin position="71"/>
        <end position="95"/>
    </location>
</feature>
<dbReference type="GO" id="GO:0016020">
    <property type="term" value="C:membrane"/>
    <property type="evidence" value="ECO:0007669"/>
    <property type="project" value="UniProtKB-SubCell"/>
</dbReference>
<evidence type="ECO:0000259" key="6">
    <source>
        <dbReference type="Pfam" id="PF00324"/>
    </source>
</evidence>
<feature type="transmembrane region" description="Helical" evidence="5">
    <location>
        <begin position="207"/>
        <end position="227"/>
    </location>
</feature>
<dbReference type="PANTHER" id="PTHR42770">
    <property type="entry name" value="AMINO ACID TRANSPORTER-RELATED"/>
    <property type="match status" value="1"/>
</dbReference>
<proteinExistence type="predicted"/>
<feature type="transmembrane region" description="Helical" evidence="5">
    <location>
        <begin position="239"/>
        <end position="265"/>
    </location>
</feature>
<dbReference type="InterPro" id="IPR004841">
    <property type="entry name" value="AA-permease/SLC12A_dom"/>
</dbReference>
<name>T1AX45_9ZZZZ</name>
<dbReference type="GO" id="GO:0055085">
    <property type="term" value="P:transmembrane transport"/>
    <property type="evidence" value="ECO:0007669"/>
    <property type="project" value="InterPro"/>
</dbReference>
<feature type="non-terminal residue" evidence="7">
    <location>
        <position position="266"/>
    </location>
</feature>
<evidence type="ECO:0000256" key="1">
    <source>
        <dbReference type="ARBA" id="ARBA00004141"/>
    </source>
</evidence>
<evidence type="ECO:0000256" key="5">
    <source>
        <dbReference type="SAM" id="Phobius"/>
    </source>
</evidence>
<feature type="domain" description="Amino acid permease/ SLC12A" evidence="6">
    <location>
        <begin position="6"/>
        <end position="229"/>
    </location>
</feature>
<feature type="transmembrane region" description="Helical" evidence="5">
    <location>
        <begin position="137"/>
        <end position="156"/>
    </location>
</feature>
<feature type="transmembrane region" description="Helical" evidence="5">
    <location>
        <begin position="115"/>
        <end position="132"/>
    </location>
</feature>
<dbReference type="InterPro" id="IPR050367">
    <property type="entry name" value="APC_superfamily"/>
</dbReference>
<accession>T1AX45</accession>
<gene>
    <name evidence="7" type="ORF">B1A_14539</name>
</gene>
<comment type="subcellular location">
    <subcellularLocation>
        <location evidence="1">Membrane</location>
        <topology evidence="1">Multi-pass membrane protein</topology>
    </subcellularLocation>
</comment>
<evidence type="ECO:0000313" key="7">
    <source>
        <dbReference type="EMBL" id="EQD46640.1"/>
    </source>
</evidence>
<protein>
    <submittedName>
        <fullName evidence="7">Transporter</fullName>
    </submittedName>
</protein>
<keyword evidence="2 5" id="KW-0812">Transmembrane</keyword>
<evidence type="ECO:0000256" key="2">
    <source>
        <dbReference type="ARBA" id="ARBA00022692"/>
    </source>
</evidence>
<dbReference type="AlphaFoldDB" id="T1AX45"/>
<feature type="transmembrane region" description="Helical" evidence="5">
    <location>
        <begin position="7"/>
        <end position="27"/>
    </location>
</feature>
<keyword evidence="3 5" id="KW-1133">Transmembrane helix</keyword>